<protein>
    <submittedName>
        <fullName evidence="2">Ceramide-1-phosphate transfer protein</fullName>
    </submittedName>
</protein>
<feature type="region of interest" description="Disordered" evidence="1">
    <location>
        <begin position="127"/>
        <end position="146"/>
    </location>
</feature>
<feature type="compositionally biased region" description="Basic residues" evidence="1">
    <location>
        <begin position="41"/>
        <end position="50"/>
    </location>
</feature>
<gene>
    <name evidence="2" type="ORF">AM588_10007837</name>
</gene>
<dbReference type="EMBL" id="LNFP01000151">
    <property type="protein sequence ID" value="KUF96619.1"/>
    <property type="molecule type" value="Genomic_DNA"/>
</dbReference>
<organism evidence="2 3">
    <name type="scientific">Phytophthora nicotianae</name>
    <name type="common">Potato buckeye rot agent</name>
    <name type="synonym">Phytophthora parasitica</name>
    <dbReference type="NCBI Taxonomy" id="4792"/>
    <lineage>
        <taxon>Eukaryota</taxon>
        <taxon>Sar</taxon>
        <taxon>Stramenopiles</taxon>
        <taxon>Oomycota</taxon>
        <taxon>Peronosporomycetes</taxon>
        <taxon>Peronosporales</taxon>
        <taxon>Peronosporaceae</taxon>
        <taxon>Phytophthora</taxon>
    </lineage>
</organism>
<feature type="region of interest" description="Disordered" evidence="1">
    <location>
        <begin position="41"/>
        <end position="120"/>
    </location>
</feature>
<feature type="compositionally biased region" description="Basic and acidic residues" evidence="1">
    <location>
        <begin position="89"/>
        <end position="112"/>
    </location>
</feature>
<name>A0A0W8DJR4_PHYNI</name>
<accession>A0A0W8DJR4</accession>
<evidence type="ECO:0000256" key="1">
    <source>
        <dbReference type="SAM" id="MobiDB-lite"/>
    </source>
</evidence>
<evidence type="ECO:0000313" key="2">
    <source>
        <dbReference type="EMBL" id="KUF96619.1"/>
    </source>
</evidence>
<dbReference type="Proteomes" id="UP000054636">
    <property type="component" value="Unassembled WGS sequence"/>
</dbReference>
<evidence type="ECO:0000313" key="3">
    <source>
        <dbReference type="Proteomes" id="UP000054636"/>
    </source>
</evidence>
<sequence length="146" mass="17186">MHETLHNFQDNGVPMSLKKTAWLLFEETVQHHILLLPLRQHKQGKKRKTKTVAGRWLTRKVLQQPDEPSQAKISKRTRNPAKSKRPKEKKTTARDQRQEQKCKQEQDIHQEQEHEEELVLGQEEQQAELLTTQSSHNDPVLFVANF</sequence>
<comment type="caution">
    <text evidence="2">The sequence shown here is derived from an EMBL/GenBank/DDBJ whole genome shotgun (WGS) entry which is preliminary data.</text>
</comment>
<feature type="compositionally biased region" description="Basic residues" evidence="1">
    <location>
        <begin position="73"/>
        <end position="88"/>
    </location>
</feature>
<reference evidence="2 3" key="1">
    <citation type="submission" date="2015-11" db="EMBL/GenBank/DDBJ databases">
        <title>Genomes and virulence difference between two physiological races of Phytophthora nicotianae.</title>
        <authorList>
            <person name="Liu H."/>
            <person name="Ma X."/>
            <person name="Yu H."/>
            <person name="Fang D."/>
            <person name="Li Y."/>
            <person name="Wang X."/>
            <person name="Wang W."/>
            <person name="Dong Y."/>
            <person name="Xiao B."/>
        </authorList>
    </citation>
    <scope>NUCLEOTIDE SEQUENCE [LARGE SCALE GENOMIC DNA]</scope>
    <source>
        <strain evidence="3">race 1</strain>
    </source>
</reference>
<proteinExistence type="predicted"/>
<dbReference type="AlphaFoldDB" id="A0A0W8DJR4"/>